<accession>A0A151RP73</accession>
<evidence type="ECO:0000313" key="2">
    <source>
        <dbReference type="EMBL" id="KYP44322.1"/>
    </source>
</evidence>
<dbReference type="Proteomes" id="UP000075243">
    <property type="component" value="Unassembled WGS sequence"/>
</dbReference>
<feature type="compositionally biased region" description="Pro residues" evidence="1">
    <location>
        <begin position="328"/>
        <end position="337"/>
    </location>
</feature>
<feature type="region of interest" description="Disordered" evidence="1">
    <location>
        <begin position="132"/>
        <end position="204"/>
    </location>
</feature>
<dbReference type="CDD" id="cd00303">
    <property type="entry name" value="retropepsin_like"/>
    <property type="match status" value="1"/>
</dbReference>
<organism evidence="2 3">
    <name type="scientific">Cajanus cajan</name>
    <name type="common">Pigeon pea</name>
    <name type="synonym">Cajanus indicus</name>
    <dbReference type="NCBI Taxonomy" id="3821"/>
    <lineage>
        <taxon>Eukaryota</taxon>
        <taxon>Viridiplantae</taxon>
        <taxon>Streptophyta</taxon>
        <taxon>Embryophyta</taxon>
        <taxon>Tracheophyta</taxon>
        <taxon>Spermatophyta</taxon>
        <taxon>Magnoliopsida</taxon>
        <taxon>eudicotyledons</taxon>
        <taxon>Gunneridae</taxon>
        <taxon>Pentapetalae</taxon>
        <taxon>rosids</taxon>
        <taxon>fabids</taxon>
        <taxon>Fabales</taxon>
        <taxon>Fabaceae</taxon>
        <taxon>Papilionoideae</taxon>
        <taxon>50 kb inversion clade</taxon>
        <taxon>NPAAA clade</taxon>
        <taxon>indigoferoid/millettioid clade</taxon>
        <taxon>Phaseoleae</taxon>
        <taxon>Cajanus</taxon>
    </lineage>
</organism>
<evidence type="ECO:0000313" key="3">
    <source>
        <dbReference type="Proteomes" id="UP000075243"/>
    </source>
</evidence>
<dbReference type="Gramene" id="C.cajan_34580.t">
    <property type="protein sequence ID" value="C.cajan_34580.t.cds1"/>
    <property type="gene ID" value="C.cajan_34580"/>
</dbReference>
<dbReference type="EMBL" id="KQ483631">
    <property type="protein sequence ID" value="KYP44322.1"/>
    <property type="molecule type" value="Genomic_DNA"/>
</dbReference>
<protein>
    <recommendedName>
        <fullName evidence="4">Retrotransposon gag protein</fullName>
    </recommendedName>
</protein>
<dbReference type="PANTHER" id="PTHR33067:SF9">
    <property type="entry name" value="RNA-DIRECTED DNA POLYMERASE"/>
    <property type="match status" value="1"/>
</dbReference>
<dbReference type="OMA" id="NEDMGHL"/>
<dbReference type="PANTHER" id="PTHR33067">
    <property type="entry name" value="RNA-DIRECTED DNA POLYMERASE-RELATED"/>
    <property type="match status" value="1"/>
</dbReference>
<feature type="compositionally biased region" description="Polar residues" evidence="1">
    <location>
        <begin position="132"/>
        <end position="146"/>
    </location>
</feature>
<proteinExistence type="predicted"/>
<feature type="compositionally biased region" description="Low complexity" evidence="1">
    <location>
        <begin position="192"/>
        <end position="204"/>
    </location>
</feature>
<keyword evidence="3" id="KW-1185">Reference proteome</keyword>
<name>A0A151RP73_CAJCA</name>
<dbReference type="InterPro" id="IPR021109">
    <property type="entry name" value="Peptidase_aspartic_dom_sf"/>
</dbReference>
<sequence>MIDAASGGALSDMTPAEARHLIEKMASNSQQFNARNDAIVLRGINDVAANSSSSADRKLEVKLDTLVSLVTQLAMNQKSSSSSSSSFASVARVCGICTSNDQHTDSCPSLQQPSDVHAPQAYAANIYNNRPAQQQQQNYDLSSNRYNPGWRNHPNLRWGNSQQQQQNQAPFQNHPSSSSYQAPQQRPPPLAPTAQPTQPSTSKPSLEELVRQMTIQNMQFQQETRASIQSLTNQMGQMATQLNQAQSQNSDKLPSQTVQNLKNVSAITLRSGKQIDIPTAVSPPPSAPVSVPLPIPASAPEQKDEPVGAQNFHAGGPSSSTNSDLQQPPIPLPFPPKLIPRKKMEEVDKEILETFRKVEVNITLLDAIKQIPRYAKFLKELCTHKRKMKGNERISMGKNVLALIGKSVPQIPEKCKDPDTFCIPCIIGKSKFENAMLDLGASINVMPLSIFKSLSLGPMQPTGVVIQLANRSVAHPTGFVEDVLVWVGELIFPIDFYVLDMEEGFSHGSAPILLG</sequence>
<feature type="compositionally biased region" description="Low complexity" evidence="1">
    <location>
        <begin position="160"/>
        <end position="173"/>
    </location>
</feature>
<reference evidence="2" key="1">
    <citation type="journal article" date="2012" name="Nat. Biotechnol.">
        <title>Draft genome sequence of pigeonpea (Cajanus cajan), an orphan legume crop of resource-poor farmers.</title>
        <authorList>
            <person name="Varshney R.K."/>
            <person name="Chen W."/>
            <person name="Li Y."/>
            <person name="Bharti A.K."/>
            <person name="Saxena R.K."/>
            <person name="Schlueter J.A."/>
            <person name="Donoghue M.T."/>
            <person name="Azam S."/>
            <person name="Fan G."/>
            <person name="Whaley A.M."/>
            <person name="Farmer A.D."/>
            <person name="Sheridan J."/>
            <person name="Iwata A."/>
            <person name="Tuteja R."/>
            <person name="Penmetsa R.V."/>
            <person name="Wu W."/>
            <person name="Upadhyaya H.D."/>
            <person name="Yang S.P."/>
            <person name="Shah T."/>
            <person name="Saxena K.B."/>
            <person name="Michael T."/>
            <person name="McCombie W.R."/>
            <person name="Yang B."/>
            <person name="Zhang G."/>
            <person name="Yang H."/>
            <person name="Wang J."/>
            <person name="Spillane C."/>
            <person name="Cook D.R."/>
            <person name="May G.D."/>
            <person name="Xu X."/>
            <person name="Jackson S.A."/>
        </authorList>
    </citation>
    <scope>NUCLEOTIDE SEQUENCE [LARGE SCALE GENOMIC DNA]</scope>
</reference>
<feature type="compositionally biased region" description="Pro residues" evidence="1">
    <location>
        <begin position="281"/>
        <end position="297"/>
    </location>
</feature>
<dbReference type="AlphaFoldDB" id="A0A151RP73"/>
<dbReference type="Gene3D" id="2.40.70.10">
    <property type="entry name" value="Acid Proteases"/>
    <property type="match status" value="1"/>
</dbReference>
<evidence type="ECO:0000256" key="1">
    <source>
        <dbReference type="SAM" id="MobiDB-lite"/>
    </source>
</evidence>
<gene>
    <name evidence="2" type="ORF">KK1_034183</name>
</gene>
<evidence type="ECO:0008006" key="4">
    <source>
        <dbReference type="Google" id="ProtNLM"/>
    </source>
</evidence>
<feature type="region of interest" description="Disordered" evidence="1">
    <location>
        <begin position="276"/>
        <end position="337"/>
    </location>
</feature>